<dbReference type="SUPFAM" id="SSF55729">
    <property type="entry name" value="Acyl-CoA N-acyltransferases (Nat)"/>
    <property type="match status" value="1"/>
</dbReference>
<organism evidence="4 5">
    <name type="scientific">Adlercreutzia hattorii</name>
    <dbReference type="NCBI Taxonomy" id="2707299"/>
    <lineage>
        <taxon>Bacteria</taxon>
        <taxon>Bacillati</taxon>
        <taxon>Actinomycetota</taxon>
        <taxon>Coriobacteriia</taxon>
        <taxon>Eggerthellales</taxon>
        <taxon>Eggerthellaceae</taxon>
        <taxon>Adlercreutzia</taxon>
    </lineage>
</organism>
<dbReference type="Pfam" id="PF00583">
    <property type="entry name" value="Acetyltransf_1"/>
    <property type="match status" value="1"/>
</dbReference>
<dbReference type="PANTHER" id="PTHR42919:SF8">
    <property type="entry name" value="N-ALPHA-ACETYLTRANSFERASE 50"/>
    <property type="match status" value="1"/>
</dbReference>
<keyword evidence="5" id="KW-1185">Reference proteome</keyword>
<keyword evidence="2" id="KW-0012">Acyltransferase</keyword>
<dbReference type="InterPro" id="IPR016181">
    <property type="entry name" value="Acyl_CoA_acyltransferase"/>
</dbReference>
<dbReference type="InterPro" id="IPR051556">
    <property type="entry name" value="N-term/lysine_N-AcTrnsfr"/>
</dbReference>
<dbReference type="AlphaFoldDB" id="A0A6F8SLX7"/>
<dbReference type="PANTHER" id="PTHR42919">
    <property type="entry name" value="N-ALPHA-ACETYLTRANSFERASE"/>
    <property type="match status" value="1"/>
</dbReference>
<evidence type="ECO:0000313" key="4">
    <source>
        <dbReference type="EMBL" id="BCA89142.1"/>
    </source>
</evidence>
<name>A0A6F8SLX7_9ACTN</name>
<dbReference type="Gene3D" id="3.40.630.30">
    <property type="match status" value="1"/>
</dbReference>
<proteinExistence type="predicted"/>
<dbReference type="KEGG" id="ahat:ADCFC_17610"/>
<sequence>MSVAFRQVERDEEVEALAHMAYHIWNEYWPAIIGQAQTDYMVEKFQSLNAFRTDIADNGYEYFFIMQHEDETPHELGAATHGADIHDQGDTVAGRVNDDVESDRDDELAHDTEDFARTAAVPRIVGYTGGHVETDTNRFFISKIYLLKEHRGEGLCSATIRFYERLARERGLDALYLTVNKRNEMAIRAYKAKGFEVIDAAETDIGDGYIMDDYIMEKKLV</sequence>
<evidence type="ECO:0000313" key="5">
    <source>
        <dbReference type="Proteomes" id="UP000501727"/>
    </source>
</evidence>
<evidence type="ECO:0000256" key="1">
    <source>
        <dbReference type="ARBA" id="ARBA00022679"/>
    </source>
</evidence>
<protein>
    <recommendedName>
        <fullName evidence="3">N-acetyltransferase domain-containing protein</fullName>
    </recommendedName>
</protein>
<dbReference type="InterPro" id="IPR000182">
    <property type="entry name" value="GNAT_dom"/>
</dbReference>
<dbReference type="EMBL" id="AP022829">
    <property type="protein sequence ID" value="BCA89142.1"/>
    <property type="molecule type" value="Genomic_DNA"/>
</dbReference>
<accession>A0A6F8SLX7</accession>
<dbReference type="CDD" id="cd04301">
    <property type="entry name" value="NAT_SF"/>
    <property type="match status" value="1"/>
</dbReference>
<dbReference type="PROSITE" id="PS51186">
    <property type="entry name" value="GNAT"/>
    <property type="match status" value="1"/>
</dbReference>
<feature type="domain" description="N-acetyltransferase" evidence="3">
    <location>
        <begin position="66"/>
        <end position="221"/>
    </location>
</feature>
<dbReference type="Proteomes" id="UP000501727">
    <property type="component" value="Chromosome"/>
</dbReference>
<reference evidence="5" key="1">
    <citation type="journal article" date="2020" name="Microbiol. Resour. Announc.">
        <title>Complete Genome Sequence of Adlercreutzia sp. Strain 8CFCBH1, a Potent Producer of Equol, Isolated from Healthy Japanese Feces.</title>
        <authorList>
            <person name="Ogata Y."/>
            <person name="Sakamoto M."/>
            <person name="Ohkuma M."/>
            <person name="Hattori M."/>
            <person name="Suda W."/>
        </authorList>
    </citation>
    <scope>NUCLEOTIDE SEQUENCE [LARGE SCALE GENOMIC DNA]</scope>
    <source>
        <strain evidence="5">8CFCBH1</strain>
    </source>
</reference>
<dbReference type="GO" id="GO:0016747">
    <property type="term" value="F:acyltransferase activity, transferring groups other than amino-acyl groups"/>
    <property type="evidence" value="ECO:0007669"/>
    <property type="project" value="InterPro"/>
</dbReference>
<reference evidence="5" key="2">
    <citation type="submission" date="2020-03" db="EMBL/GenBank/DDBJ databases">
        <title>Complete Genome Sequence of Adlercreutzia sp. strain 8CFCBH1 Producing Equol, Isolated from Healthy Japanese Feces.</title>
        <authorList>
            <person name="Ogata Y."/>
            <person name="Sakamoto M."/>
            <person name="Ohkuma M."/>
            <person name="Hattori M."/>
            <person name="Suda W."/>
        </authorList>
    </citation>
    <scope>NUCLEOTIDE SEQUENCE [LARGE SCALE GENOMIC DNA]</scope>
    <source>
        <strain evidence="5">8CFCBH1</strain>
    </source>
</reference>
<evidence type="ECO:0000259" key="3">
    <source>
        <dbReference type="PROSITE" id="PS51186"/>
    </source>
</evidence>
<dbReference type="RefSeq" id="WP_231699496.1">
    <property type="nucleotide sequence ID" value="NZ_AP022829.1"/>
</dbReference>
<gene>
    <name evidence="4" type="ORF">ADCFC_16390</name>
</gene>
<evidence type="ECO:0000256" key="2">
    <source>
        <dbReference type="ARBA" id="ARBA00023315"/>
    </source>
</evidence>
<keyword evidence="1" id="KW-0808">Transferase</keyword>